<dbReference type="EMBL" id="KZ559120">
    <property type="protein sequence ID" value="PLB41680.1"/>
    <property type="molecule type" value="Genomic_DNA"/>
</dbReference>
<feature type="domain" description="FAD-binding PCMH-type" evidence="6">
    <location>
        <begin position="1"/>
        <end position="139"/>
    </location>
</feature>
<dbReference type="InterPro" id="IPR016166">
    <property type="entry name" value="FAD-bd_PCMH"/>
</dbReference>
<dbReference type="InterPro" id="IPR050416">
    <property type="entry name" value="FAD-linked_Oxidoreductase"/>
</dbReference>
<evidence type="ECO:0000256" key="4">
    <source>
        <dbReference type="ARBA" id="ARBA00022827"/>
    </source>
</evidence>
<sequence length="368" mass="39416">MGRSTGARALSIWTHNLSEIEYVESLDIYYQGPAFKVGGGVVGTQILEAAAARGLVVVTGECPTVGLAGGYTQGGGHSALSTAFNLAADQTLSFEVITAAGELVTASRSENEDLYRAPSGGGAGNYGTAVSATVKAYPETTVSGASLGILTANTTRELFTEAVTHFHLLLPAMTEVGATVIYQMSSQHFLINPLTAYDRTTSEVQIILAQFISVLSTRGIPYEVSCSEYDSYYDHYNKYMGPFPGGNLGVGIYNFGGRFIPQRILKSQRRTASLVGTLRNLTEHGGFVVGVGLDVSNKTGDKLPNTVFSQWRGAAVTLQLANTWNTVTPWADKIRAQLQVTDEFMPQIEAVTPDAGAYQNEADFRQPR</sequence>
<keyword evidence="4" id="KW-0274">FAD</keyword>
<evidence type="ECO:0000256" key="1">
    <source>
        <dbReference type="ARBA" id="ARBA00001974"/>
    </source>
</evidence>
<dbReference type="PROSITE" id="PS51387">
    <property type="entry name" value="FAD_PCMH"/>
    <property type="match status" value="1"/>
</dbReference>
<evidence type="ECO:0000259" key="6">
    <source>
        <dbReference type="PROSITE" id="PS51387"/>
    </source>
</evidence>
<dbReference type="RefSeq" id="XP_024675692.1">
    <property type="nucleotide sequence ID" value="XM_024815902.1"/>
</dbReference>
<dbReference type="GO" id="GO:0071949">
    <property type="term" value="F:FAD binding"/>
    <property type="evidence" value="ECO:0007669"/>
    <property type="project" value="InterPro"/>
</dbReference>
<dbReference type="PANTHER" id="PTHR42973:SF39">
    <property type="entry name" value="FAD-BINDING PCMH-TYPE DOMAIN-CONTAINING PROTEIN"/>
    <property type="match status" value="1"/>
</dbReference>
<dbReference type="PANTHER" id="PTHR42973">
    <property type="entry name" value="BINDING OXIDOREDUCTASE, PUTATIVE (AFU_ORTHOLOGUE AFUA_1G17690)-RELATED"/>
    <property type="match status" value="1"/>
</dbReference>
<evidence type="ECO:0000313" key="8">
    <source>
        <dbReference type="Proteomes" id="UP000234585"/>
    </source>
</evidence>
<gene>
    <name evidence="7" type="ORF">BDW47DRAFT_122715</name>
</gene>
<evidence type="ECO:0000256" key="3">
    <source>
        <dbReference type="ARBA" id="ARBA00022630"/>
    </source>
</evidence>
<proteinExistence type="inferred from homology"/>
<organism evidence="7 8">
    <name type="scientific">Aspergillus candidus</name>
    <dbReference type="NCBI Taxonomy" id="41067"/>
    <lineage>
        <taxon>Eukaryota</taxon>
        <taxon>Fungi</taxon>
        <taxon>Dikarya</taxon>
        <taxon>Ascomycota</taxon>
        <taxon>Pezizomycotina</taxon>
        <taxon>Eurotiomycetes</taxon>
        <taxon>Eurotiomycetidae</taxon>
        <taxon>Eurotiales</taxon>
        <taxon>Aspergillaceae</taxon>
        <taxon>Aspergillus</taxon>
        <taxon>Aspergillus subgen. Circumdati</taxon>
    </lineage>
</organism>
<evidence type="ECO:0000313" key="7">
    <source>
        <dbReference type="EMBL" id="PLB41680.1"/>
    </source>
</evidence>
<dbReference type="Pfam" id="PF01565">
    <property type="entry name" value="FAD_binding_4"/>
    <property type="match status" value="1"/>
</dbReference>
<dbReference type="InterPro" id="IPR016169">
    <property type="entry name" value="FAD-bd_PCMH_sub2"/>
</dbReference>
<keyword evidence="8" id="KW-1185">Reference proteome</keyword>
<evidence type="ECO:0000256" key="5">
    <source>
        <dbReference type="ARBA" id="ARBA00023002"/>
    </source>
</evidence>
<dbReference type="GeneID" id="36523062"/>
<dbReference type="InterPro" id="IPR006094">
    <property type="entry name" value="Oxid_FAD_bind_N"/>
</dbReference>
<comment type="cofactor">
    <cofactor evidence="1">
        <name>FAD</name>
        <dbReference type="ChEBI" id="CHEBI:57692"/>
    </cofactor>
</comment>
<dbReference type="GO" id="GO:0016491">
    <property type="term" value="F:oxidoreductase activity"/>
    <property type="evidence" value="ECO:0007669"/>
    <property type="project" value="UniProtKB-KW"/>
</dbReference>
<keyword evidence="5" id="KW-0560">Oxidoreductase</keyword>
<comment type="similarity">
    <text evidence="2">Belongs to the oxygen-dependent FAD-linked oxidoreductase family.</text>
</comment>
<dbReference type="InterPro" id="IPR036318">
    <property type="entry name" value="FAD-bd_PCMH-like_sf"/>
</dbReference>
<dbReference type="SUPFAM" id="SSF56176">
    <property type="entry name" value="FAD-binding/transporter-associated domain-like"/>
    <property type="match status" value="1"/>
</dbReference>
<dbReference type="Gene3D" id="3.30.465.10">
    <property type="match status" value="1"/>
</dbReference>
<keyword evidence="3" id="KW-0285">Flavoprotein</keyword>
<name>A0A2I2FM44_ASPCN</name>
<protein>
    <recommendedName>
        <fullName evidence="6">FAD-binding PCMH-type domain-containing protein</fullName>
    </recommendedName>
</protein>
<dbReference type="STRING" id="41067.A0A2I2FM44"/>
<dbReference type="OrthoDB" id="9983560at2759"/>
<evidence type="ECO:0000256" key="2">
    <source>
        <dbReference type="ARBA" id="ARBA00005466"/>
    </source>
</evidence>
<reference evidence="7 8" key="1">
    <citation type="submission" date="2017-12" db="EMBL/GenBank/DDBJ databases">
        <authorList>
            <consortium name="DOE Joint Genome Institute"/>
            <person name="Haridas S."/>
            <person name="Kjaerbolling I."/>
            <person name="Vesth T.C."/>
            <person name="Frisvad J.C."/>
            <person name="Nybo J.L."/>
            <person name="Theobald S."/>
            <person name="Kuo A."/>
            <person name="Bowyer P."/>
            <person name="Matsuda Y."/>
            <person name="Mondo S."/>
            <person name="Lyhne E.K."/>
            <person name="Kogle M.E."/>
            <person name="Clum A."/>
            <person name="Lipzen A."/>
            <person name="Salamov A."/>
            <person name="Ngan C.Y."/>
            <person name="Daum C."/>
            <person name="Chiniquy J."/>
            <person name="Barry K."/>
            <person name="LaButti K."/>
            <person name="Simmons B.A."/>
            <person name="Magnuson J.K."/>
            <person name="Mortensen U.H."/>
            <person name="Larsen T.O."/>
            <person name="Grigoriev I.V."/>
            <person name="Baker S.E."/>
            <person name="Andersen M.R."/>
            <person name="Nordberg H.P."/>
            <person name="Cantor M.N."/>
            <person name="Hua S.X."/>
        </authorList>
    </citation>
    <scope>NUCLEOTIDE SEQUENCE [LARGE SCALE GENOMIC DNA]</scope>
    <source>
        <strain evidence="7 8">CBS 102.13</strain>
    </source>
</reference>
<dbReference type="AlphaFoldDB" id="A0A2I2FM44"/>
<accession>A0A2I2FM44</accession>
<dbReference type="Proteomes" id="UP000234585">
    <property type="component" value="Unassembled WGS sequence"/>
</dbReference>